<dbReference type="InterPro" id="IPR046551">
    <property type="entry name" value="DUF6705"/>
</dbReference>
<dbReference type="Proteomes" id="UP000321938">
    <property type="component" value="Unassembled WGS sequence"/>
</dbReference>
<keyword evidence="4" id="KW-1185">Reference proteome</keyword>
<accession>A0A5C7B8R9</accession>
<feature type="chain" id="PRO_5022793241" description="DUF6705 domain-containing protein" evidence="1">
    <location>
        <begin position="20"/>
        <end position="199"/>
    </location>
</feature>
<protein>
    <recommendedName>
        <fullName evidence="2">DUF6705 domain-containing protein</fullName>
    </recommendedName>
</protein>
<gene>
    <name evidence="3" type="ORF">ES692_08770</name>
</gene>
<dbReference type="OrthoDB" id="1261237at2"/>
<keyword evidence="1" id="KW-0732">Signal</keyword>
<sequence length="199" mass="22569">MKNLFFTISVLLLALSCKAQSPIVPLDTYIHEIADNSYVKDIDNELNKFIGTWVFSDGNSSFTLVLQKQIQTFNDDYYEDYMIGEYSYSINGLTVVNTIPLLNSTNLNLQRNIGGRYVVKGADHNCPACLPNERRIDMYFSDPNRKYLSTGLVLRYLVNQSNPEKITATIYVVGNVMLPYEGASSSPRVPYGTYLMEKQ</sequence>
<organism evidence="3 4">
    <name type="scientific">Psychroserpens burtonensis</name>
    <dbReference type="NCBI Taxonomy" id="49278"/>
    <lineage>
        <taxon>Bacteria</taxon>
        <taxon>Pseudomonadati</taxon>
        <taxon>Bacteroidota</taxon>
        <taxon>Flavobacteriia</taxon>
        <taxon>Flavobacteriales</taxon>
        <taxon>Flavobacteriaceae</taxon>
        <taxon>Psychroserpens</taxon>
    </lineage>
</organism>
<evidence type="ECO:0000313" key="4">
    <source>
        <dbReference type="Proteomes" id="UP000321938"/>
    </source>
</evidence>
<reference evidence="3 4" key="1">
    <citation type="submission" date="2019-08" db="EMBL/GenBank/DDBJ databases">
        <title>Genome of Psychroserpens burtonensis ACAM 167.</title>
        <authorList>
            <person name="Bowman J.P."/>
        </authorList>
    </citation>
    <scope>NUCLEOTIDE SEQUENCE [LARGE SCALE GENOMIC DNA]</scope>
    <source>
        <strain evidence="3 4">ACAM 167</strain>
    </source>
</reference>
<dbReference type="EMBL" id="VOSB01000011">
    <property type="protein sequence ID" value="TXE17647.1"/>
    <property type="molecule type" value="Genomic_DNA"/>
</dbReference>
<feature type="signal peptide" evidence="1">
    <location>
        <begin position="1"/>
        <end position="19"/>
    </location>
</feature>
<proteinExistence type="predicted"/>
<comment type="caution">
    <text evidence="3">The sequence shown here is derived from an EMBL/GenBank/DDBJ whole genome shotgun (WGS) entry which is preliminary data.</text>
</comment>
<dbReference type="Pfam" id="PF20448">
    <property type="entry name" value="DUF6705"/>
    <property type="match status" value="1"/>
</dbReference>
<evidence type="ECO:0000259" key="2">
    <source>
        <dbReference type="Pfam" id="PF20448"/>
    </source>
</evidence>
<evidence type="ECO:0000313" key="3">
    <source>
        <dbReference type="EMBL" id="TXE17647.1"/>
    </source>
</evidence>
<feature type="domain" description="DUF6705" evidence="2">
    <location>
        <begin position="1"/>
        <end position="199"/>
    </location>
</feature>
<dbReference type="RefSeq" id="WP_028871580.1">
    <property type="nucleotide sequence ID" value="NZ_VOSB01000011.1"/>
</dbReference>
<dbReference type="AlphaFoldDB" id="A0A5C7B8R9"/>
<dbReference type="PROSITE" id="PS51257">
    <property type="entry name" value="PROKAR_LIPOPROTEIN"/>
    <property type="match status" value="1"/>
</dbReference>
<evidence type="ECO:0000256" key="1">
    <source>
        <dbReference type="SAM" id="SignalP"/>
    </source>
</evidence>
<name>A0A5C7B8R9_9FLAO</name>